<accession>X0YIJ0</accession>
<name>X0YIJ0_9ZZZZ</name>
<dbReference type="InterPro" id="IPR002591">
    <property type="entry name" value="Phosphodiest/P_Trfase"/>
</dbReference>
<comment type="caution">
    <text evidence="1">The sequence shown here is derived from an EMBL/GenBank/DDBJ whole genome shotgun (WGS) entry which is preliminary data.</text>
</comment>
<dbReference type="Gene3D" id="3.40.720.10">
    <property type="entry name" value="Alkaline Phosphatase, subunit A"/>
    <property type="match status" value="1"/>
</dbReference>
<dbReference type="SUPFAM" id="SSF53649">
    <property type="entry name" value="Alkaline phosphatase-like"/>
    <property type="match status" value="1"/>
</dbReference>
<organism evidence="1">
    <name type="scientific">marine sediment metagenome</name>
    <dbReference type="NCBI Taxonomy" id="412755"/>
    <lineage>
        <taxon>unclassified sequences</taxon>
        <taxon>metagenomes</taxon>
        <taxon>ecological metagenomes</taxon>
    </lineage>
</organism>
<gene>
    <name evidence="1" type="ORF">S01H4_19333</name>
</gene>
<evidence type="ECO:0000313" key="1">
    <source>
        <dbReference type="EMBL" id="GAG55755.1"/>
    </source>
</evidence>
<sequence length="251" mass="28958">MKIFVLGLSGADPEIIFGDDRLTNIRHLMELGCYGKLESVVPSEAVPAWLCMSTSLDPGSLGIYGSRNRINHAYNKFSTIDSKTSREMSIWDQITQEEKRSILIGAPPSYPPYQVNGICVGCFMTPDPAKVEYTFPASIKDEIAGVVGDYQVDVEGYLTEDKDWLKEKVFSMSRKQFDLVRHFLQHEQWDYFQFVDIGLDRIQHGFWHFYDPHHEFHVPDNPFQNVIPEYYQHLDQELGAIFEHLDDETIV</sequence>
<proteinExistence type="predicted"/>
<dbReference type="InterPro" id="IPR017850">
    <property type="entry name" value="Alkaline_phosphatase_core_sf"/>
</dbReference>
<dbReference type="AlphaFoldDB" id="X0YIJ0"/>
<protein>
    <submittedName>
        <fullName evidence="1">Uncharacterized protein</fullName>
    </submittedName>
</protein>
<reference evidence="1" key="1">
    <citation type="journal article" date="2014" name="Front. Microbiol.">
        <title>High frequency of phylogenetically diverse reductive dehalogenase-homologous genes in deep subseafloor sedimentary metagenomes.</title>
        <authorList>
            <person name="Kawai M."/>
            <person name="Futagami T."/>
            <person name="Toyoda A."/>
            <person name="Takaki Y."/>
            <person name="Nishi S."/>
            <person name="Hori S."/>
            <person name="Arai W."/>
            <person name="Tsubouchi T."/>
            <person name="Morono Y."/>
            <person name="Uchiyama I."/>
            <person name="Ito T."/>
            <person name="Fujiyama A."/>
            <person name="Inagaki F."/>
            <person name="Takami H."/>
        </authorList>
    </citation>
    <scope>NUCLEOTIDE SEQUENCE</scope>
    <source>
        <strain evidence="1">Expedition CK06-06</strain>
    </source>
</reference>
<feature type="non-terminal residue" evidence="1">
    <location>
        <position position="251"/>
    </location>
</feature>
<dbReference type="EMBL" id="BART01008615">
    <property type="protein sequence ID" value="GAG55755.1"/>
    <property type="molecule type" value="Genomic_DNA"/>
</dbReference>
<dbReference type="Pfam" id="PF01663">
    <property type="entry name" value="Phosphodiest"/>
    <property type="match status" value="1"/>
</dbReference>